<comment type="subcellular location">
    <subcellularLocation>
        <location evidence="1">Cytoplasm</location>
    </subcellularLocation>
</comment>
<evidence type="ECO:0000259" key="9">
    <source>
        <dbReference type="PROSITE" id="PS50067"/>
    </source>
</evidence>
<accession>A0A0L0D962</accession>
<dbReference type="eggNOG" id="KOG4280">
    <property type="taxonomic scope" value="Eukaryota"/>
</dbReference>
<dbReference type="PANTHER" id="PTHR47969">
    <property type="entry name" value="CHROMOSOME-ASSOCIATED KINESIN KIF4A-RELATED"/>
    <property type="match status" value="1"/>
</dbReference>
<dbReference type="InterPro" id="IPR036961">
    <property type="entry name" value="Kinesin_motor_dom_sf"/>
</dbReference>
<keyword evidence="7" id="KW-0493">Microtubule</keyword>
<dbReference type="GO" id="GO:0007018">
    <property type="term" value="P:microtubule-based movement"/>
    <property type="evidence" value="ECO:0007669"/>
    <property type="project" value="InterPro"/>
</dbReference>
<evidence type="ECO:0000256" key="3">
    <source>
        <dbReference type="ARBA" id="ARBA00022741"/>
    </source>
</evidence>
<feature type="region of interest" description="Disordered" evidence="8">
    <location>
        <begin position="395"/>
        <end position="416"/>
    </location>
</feature>
<dbReference type="GeneID" id="25564166"/>
<dbReference type="GO" id="GO:0003777">
    <property type="term" value="F:microtubule motor activity"/>
    <property type="evidence" value="ECO:0007669"/>
    <property type="project" value="InterPro"/>
</dbReference>
<evidence type="ECO:0000256" key="6">
    <source>
        <dbReference type="PROSITE-ProRule" id="PRU00283"/>
    </source>
</evidence>
<feature type="binding site" evidence="6">
    <location>
        <begin position="93"/>
        <end position="100"/>
    </location>
    <ligand>
        <name>ATP</name>
        <dbReference type="ChEBI" id="CHEBI:30616"/>
    </ligand>
</feature>
<dbReference type="GO" id="GO:0005737">
    <property type="term" value="C:cytoplasm"/>
    <property type="evidence" value="ECO:0007669"/>
    <property type="project" value="UniProtKB-SubCell"/>
</dbReference>
<dbReference type="PRINTS" id="PR00380">
    <property type="entry name" value="KINESINHEAVY"/>
</dbReference>
<evidence type="ECO:0000256" key="1">
    <source>
        <dbReference type="ARBA" id="ARBA00004496"/>
    </source>
</evidence>
<evidence type="ECO:0000313" key="10">
    <source>
        <dbReference type="EMBL" id="KNC48884.1"/>
    </source>
</evidence>
<dbReference type="PANTHER" id="PTHR47969:SF15">
    <property type="entry name" value="CHROMOSOME-ASSOCIATED KINESIN KIF4A-RELATED"/>
    <property type="match status" value="1"/>
</dbReference>
<dbReference type="AlphaFoldDB" id="A0A0L0D962"/>
<evidence type="ECO:0000313" key="11">
    <source>
        <dbReference type="Proteomes" id="UP000054408"/>
    </source>
</evidence>
<keyword evidence="6 7" id="KW-0505">Motor protein</keyword>
<dbReference type="PROSITE" id="PS50067">
    <property type="entry name" value="KINESIN_MOTOR_2"/>
    <property type="match status" value="1"/>
</dbReference>
<dbReference type="Proteomes" id="UP000054408">
    <property type="component" value="Unassembled WGS sequence"/>
</dbReference>
<keyword evidence="11" id="KW-1185">Reference proteome</keyword>
<dbReference type="GO" id="GO:0051231">
    <property type="term" value="P:spindle elongation"/>
    <property type="evidence" value="ECO:0007669"/>
    <property type="project" value="TreeGrafter"/>
</dbReference>
<feature type="compositionally biased region" description="Low complexity" evidence="8">
    <location>
        <begin position="354"/>
        <end position="364"/>
    </location>
</feature>
<evidence type="ECO:0000256" key="4">
    <source>
        <dbReference type="ARBA" id="ARBA00022840"/>
    </source>
</evidence>
<dbReference type="GO" id="GO:0005875">
    <property type="term" value="C:microtubule associated complex"/>
    <property type="evidence" value="ECO:0007669"/>
    <property type="project" value="TreeGrafter"/>
</dbReference>
<dbReference type="EMBL" id="GL349452">
    <property type="protein sequence ID" value="KNC48884.1"/>
    <property type="molecule type" value="Genomic_DNA"/>
</dbReference>
<dbReference type="Pfam" id="PF00225">
    <property type="entry name" value="Kinesin"/>
    <property type="match status" value="1"/>
</dbReference>
<evidence type="ECO:0000256" key="5">
    <source>
        <dbReference type="ARBA" id="ARBA00023054"/>
    </source>
</evidence>
<dbReference type="SMART" id="SM00129">
    <property type="entry name" value="KISc"/>
    <property type="match status" value="1"/>
</dbReference>
<dbReference type="GO" id="GO:0005524">
    <property type="term" value="F:ATP binding"/>
    <property type="evidence" value="ECO:0007669"/>
    <property type="project" value="UniProtKB-UniRule"/>
</dbReference>
<dbReference type="OrthoDB" id="3176171at2759"/>
<dbReference type="GO" id="GO:0008017">
    <property type="term" value="F:microtubule binding"/>
    <property type="evidence" value="ECO:0007669"/>
    <property type="project" value="InterPro"/>
</dbReference>
<dbReference type="InterPro" id="IPR001752">
    <property type="entry name" value="Kinesin_motor_dom"/>
</dbReference>
<dbReference type="InterPro" id="IPR027417">
    <property type="entry name" value="P-loop_NTPase"/>
</dbReference>
<dbReference type="InterPro" id="IPR019821">
    <property type="entry name" value="Kinesin_motor_CS"/>
</dbReference>
<comment type="similarity">
    <text evidence="6 7">Belongs to the TRAFAC class myosin-kinesin ATPase superfamily. Kinesin family.</text>
</comment>
<keyword evidence="2" id="KW-0963">Cytoplasm</keyword>
<name>A0A0L0D962_THETB</name>
<keyword evidence="3 6" id="KW-0547">Nucleotide-binding</keyword>
<dbReference type="SUPFAM" id="SSF52540">
    <property type="entry name" value="P-loop containing nucleoside triphosphate hydrolases"/>
    <property type="match status" value="1"/>
</dbReference>
<dbReference type="Gene3D" id="3.40.850.10">
    <property type="entry name" value="Kinesin motor domain"/>
    <property type="match status" value="1"/>
</dbReference>
<evidence type="ECO:0000256" key="8">
    <source>
        <dbReference type="SAM" id="MobiDB-lite"/>
    </source>
</evidence>
<dbReference type="GO" id="GO:0007052">
    <property type="term" value="P:mitotic spindle organization"/>
    <property type="evidence" value="ECO:0007669"/>
    <property type="project" value="TreeGrafter"/>
</dbReference>
<keyword evidence="4 6" id="KW-0067">ATP-binding</keyword>
<dbReference type="PROSITE" id="PS00411">
    <property type="entry name" value="KINESIN_MOTOR_1"/>
    <property type="match status" value="1"/>
</dbReference>
<dbReference type="InterPro" id="IPR027640">
    <property type="entry name" value="Kinesin-like_fam"/>
</dbReference>
<evidence type="ECO:0000256" key="2">
    <source>
        <dbReference type="ARBA" id="ARBA00022490"/>
    </source>
</evidence>
<proteinExistence type="inferred from homology"/>
<keyword evidence="5" id="KW-0175">Coiled coil</keyword>
<sequence>MPLPARAPLESRVHGYVRVRPPFASEAGEPDYAAVVSTAGDFASLHWPAYERDFKFDAAFGPGTSQADLYSAVAAPVVAKVISGYNGAVLAYGQTGTGKTYTLGMLQHDAARPESAGVVPRALAQIFAAVDDSVEVTLSFVQVYCDRVYDLLDPGNEDLAVRESRERGFHIPGLTTAVVASEAEAMAAVARGLESRVMASTLMNATSSRSHVMLAVDIVAEGQSSLTSSRLLLVDLAGSERVKKTTSSGLRLQEAKFINQSLSALGNVIAAKAERRRTVHVPWRDSILTKLLQSCLDGSSITALIATVGPARANRDESLSTLQYAQRAMHISTHAQVNTVAADDPPPQTLAPQPVASSPLPDPASSARIAALESKLAEYESVMADLVAQNQALAAAADQRAAEPHPQPQPQSQPPAQDVLDFFHQLFHRVYSKSTQPVHLLAKLKAETKAAAAGYAARLDLGGIPDETAHFDTELAPMSAFASQRAFVDYVKQMVASIESNIDFTLEHLEARSKLCVDMAAELDARDVDLDTWVAILKFLLSTNDSLRSKLAALDPALAAEHDTQAPGVLRKVMAYLAQLENRESEWRSARSAPPPPSHQ</sequence>
<protein>
    <recommendedName>
        <fullName evidence="7">Kinesin-like protein</fullName>
    </recommendedName>
</protein>
<organism evidence="10 11">
    <name type="scientific">Thecamonas trahens ATCC 50062</name>
    <dbReference type="NCBI Taxonomy" id="461836"/>
    <lineage>
        <taxon>Eukaryota</taxon>
        <taxon>Apusozoa</taxon>
        <taxon>Apusomonadida</taxon>
        <taxon>Apusomonadidae</taxon>
        <taxon>Thecamonas</taxon>
    </lineage>
</organism>
<dbReference type="CDD" id="cd00106">
    <property type="entry name" value="KISc"/>
    <property type="match status" value="1"/>
</dbReference>
<dbReference type="RefSeq" id="XP_013758304.1">
    <property type="nucleotide sequence ID" value="XM_013902850.1"/>
</dbReference>
<feature type="region of interest" description="Disordered" evidence="8">
    <location>
        <begin position="340"/>
        <end position="364"/>
    </location>
</feature>
<dbReference type="GO" id="GO:0005874">
    <property type="term" value="C:microtubule"/>
    <property type="evidence" value="ECO:0007669"/>
    <property type="project" value="UniProtKB-KW"/>
</dbReference>
<evidence type="ECO:0000256" key="7">
    <source>
        <dbReference type="RuleBase" id="RU000394"/>
    </source>
</evidence>
<gene>
    <name evidence="10" type="ORF">AMSG_04629</name>
</gene>
<reference evidence="10 11" key="1">
    <citation type="submission" date="2010-05" db="EMBL/GenBank/DDBJ databases">
        <title>The Genome Sequence of Thecamonas trahens ATCC 50062.</title>
        <authorList>
            <consortium name="The Broad Institute Genome Sequencing Platform"/>
            <person name="Russ C."/>
            <person name="Cuomo C."/>
            <person name="Shea T."/>
            <person name="Young S.K."/>
            <person name="Zeng Q."/>
            <person name="Koehrsen M."/>
            <person name="Haas B."/>
            <person name="Borodovsky M."/>
            <person name="Guigo R."/>
            <person name="Alvarado L."/>
            <person name="Berlin A."/>
            <person name="Bochicchio J."/>
            <person name="Borenstein D."/>
            <person name="Chapman S."/>
            <person name="Chen Z."/>
            <person name="Freedman E."/>
            <person name="Gellesch M."/>
            <person name="Goldberg J."/>
            <person name="Griggs A."/>
            <person name="Gujja S."/>
            <person name="Heilman E."/>
            <person name="Heiman D."/>
            <person name="Hepburn T."/>
            <person name="Howarth C."/>
            <person name="Jen D."/>
            <person name="Larson L."/>
            <person name="Mehta T."/>
            <person name="Park D."/>
            <person name="Pearson M."/>
            <person name="Roberts A."/>
            <person name="Saif S."/>
            <person name="Shenoy N."/>
            <person name="Sisk P."/>
            <person name="Stolte C."/>
            <person name="Sykes S."/>
            <person name="Thomson T."/>
            <person name="Walk T."/>
            <person name="White J."/>
            <person name="Yandava C."/>
            <person name="Burger G."/>
            <person name="Gray M.W."/>
            <person name="Holland P.W.H."/>
            <person name="King N."/>
            <person name="Lang F.B.F."/>
            <person name="Roger A.J."/>
            <person name="Ruiz-Trillo I."/>
            <person name="Lander E."/>
            <person name="Nusbaum C."/>
        </authorList>
    </citation>
    <scope>NUCLEOTIDE SEQUENCE [LARGE SCALE GENOMIC DNA]</scope>
    <source>
        <strain evidence="10 11">ATCC 50062</strain>
    </source>
</reference>
<feature type="domain" description="Kinesin motor" evidence="9">
    <location>
        <begin position="12"/>
        <end position="331"/>
    </location>
</feature>
<dbReference type="STRING" id="461836.A0A0L0D962"/>